<accession>A0A8H5TMU9</accession>
<name>A0A8H5TMU9_9HYPO</name>
<comment type="similarity">
    <text evidence="1">Belongs to the Gfa family.</text>
</comment>
<evidence type="ECO:0000256" key="1">
    <source>
        <dbReference type="ARBA" id="ARBA00005495"/>
    </source>
</evidence>
<dbReference type="AlphaFoldDB" id="A0A8H5TMU9"/>
<organism evidence="6 7">
    <name type="scientific">Fusarium denticulatum</name>
    <dbReference type="NCBI Taxonomy" id="48507"/>
    <lineage>
        <taxon>Eukaryota</taxon>
        <taxon>Fungi</taxon>
        <taxon>Dikarya</taxon>
        <taxon>Ascomycota</taxon>
        <taxon>Pezizomycotina</taxon>
        <taxon>Sordariomycetes</taxon>
        <taxon>Hypocreomycetidae</taxon>
        <taxon>Hypocreales</taxon>
        <taxon>Nectriaceae</taxon>
        <taxon>Fusarium</taxon>
        <taxon>Fusarium fujikuroi species complex</taxon>
    </lineage>
</organism>
<evidence type="ECO:0000256" key="2">
    <source>
        <dbReference type="ARBA" id="ARBA00022723"/>
    </source>
</evidence>
<dbReference type="InterPro" id="IPR011057">
    <property type="entry name" value="Mss4-like_sf"/>
</dbReference>
<evidence type="ECO:0000313" key="7">
    <source>
        <dbReference type="Proteomes" id="UP000562682"/>
    </source>
</evidence>
<dbReference type="EMBL" id="JAAOAK010000351">
    <property type="protein sequence ID" value="KAF5671317.1"/>
    <property type="molecule type" value="Genomic_DNA"/>
</dbReference>
<dbReference type="SUPFAM" id="SSF51316">
    <property type="entry name" value="Mss4-like"/>
    <property type="match status" value="1"/>
</dbReference>
<evidence type="ECO:0000259" key="5">
    <source>
        <dbReference type="Pfam" id="PF04828"/>
    </source>
</evidence>
<proteinExistence type="inferred from homology"/>
<sequence>MHLTLPDSRAPLYSLGGATLGLGLGLGPGLNITNTPSAVPRIGSETWIKAVLLGVNPEGVKLAVPAVFMWAGGTHQLIGKFTAQDVEISPTSEDAITKYSLSDTWSGSSKEKAFCRTCGCTLWTIPAAAKGKFYMVRLPLLNGRLNFQPTNEIFVRNRPTWVEPVKDAGQWDEMRK</sequence>
<dbReference type="GO" id="GO:0046872">
    <property type="term" value="F:metal ion binding"/>
    <property type="evidence" value="ECO:0007669"/>
    <property type="project" value="UniProtKB-KW"/>
</dbReference>
<dbReference type="Gene3D" id="3.90.1590.10">
    <property type="entry name" value="glutathione-dependent formaldehyde- activating enzyme (gfa)"/>
    <property type="match status" value="1"/>
</dbReference>
<evidence type="ECO:0000256" key="3">
    <source>
        <dbReference type="ARBA" id="ARBA00022833"/>
    </source>
</evidence>
<dbReference type="InterPro" id="IPR006913">
    <property type="entry name" value="CENP-V/GFA"/>
</dbReference>
<keyword evidence="4" id="KW-0456">Lyase</keyword>
<dbReference type="PANTHER" id="PTHR33337">
    <property type="entry name" value="GFA DOMAIN-CONTAINING PROTEIN"/>
    <property type="match status" value="1"/>
</dbReference>
<reference evidence="6 7" key="1">
    <citation type="submission" date="2020-05" db="EMBL/GenBank/DDBJ databases">
        <title>Identification and distribution of gene clusters putatively required for synthesis of sphingolipid metabolism inhibitors in phylogenetically diverse species of the filamentous fungus Fusarium.</title>
        <authorList>
            <person name="Kim H.-S."/>
            <person name="Busman M."/>
            <person name="Brown D.W."/>
            <person name="Divon H."/>
            <person name="Uhlig S."/>
            <person name="Proctor R.H."/>
        </authorList>
    </citation>
    <scope>NUCLEOTIDE SEQUENCE [LARGE SCALE GENOMIC DNA]</scope>
    <source>
        <strain evidence="6 7">NRRL 25311</strain>
    </source>
</reference>
<keyword evidence="2" id="KW-0479">Metal-binding</keyword>
<feature type="domain" description="CENP-V/GFA" evidence="5">
    <location>
        <begin position="72"/>
        <end position="156"/>
    </location>
</feature>
<protein>
    <recommendedName>
        <fullName evidence="5">CENP-V/GFA domain-containing protein</fullName>
    </recommendedName>
</protein>
<keyword evidence="7" id="KW-1185">Reference proteome</keyword>
<evidence type="ECO:0000256" key="4">
    <source>
        <dbReference type="ARBA" id="ARBA00023239"/>
    </source>
</evidence>
<evidence type="ECO:0000313" key="6">
    <source>
        <dbReference type="EMBL" id="KAF5671317.1"/>
    </source>
</evidence>
<dbReference type="Pfam" id="PF04828">
    <property type="entry name" value="GFA"/>
    <property type="match status" value="1"/>
</dbReference>
<dbReference type="GO" id="GO:0016846">
    <property type="term" value="F:carbon-sulfur lyase activity"/>
    <property type="evidence" value="ECO:0007669"/>
    <property type="project" value="InterPro"/>
</dbReference>
<dbReference type="PANTHER" id="PTHR33337:SF31">
    <property type="entry name" value="DUF636 DOMAIN PROTEIN (AFU_ORTHOLOGUE AFUA_2G12650)"/>
    <property type="match status" value="1"/>
</dbReference>
<gene>
    <name evidence="6" type="ORF">FDENT_10957</name>
</gene>
<comment type="caution">
    <text evidence="6">The sequence shown here is derived from an EMBL/GenBank/DDBJ whole genome shotgun (WGS) entry which is preliminary data.</text>
</comment>
<keyword evidence="3" id="KW-0862">Zinc</keyword>
<dbReference type="Proteomes" id="UP000562682">
    <property type="component" value="Unassembled WGS sequence"/>
</dbReference>